<keyword evidence="2" id="KW-1185">Reference proteome</keyword>
<reference evidence="1 2" key="1">
    <citation type="submission" date="2019-03" db="EMBL/GenBank/DDBJ databases">
        <title>First draft genome of Liparis tanakae, snailfish: a comprehensive survey of snailfish specific genes.</title>
        <authorList>
            <person name="Kim W."/>
            <person name="Song I."/>
            <person name="Jeong J.-H."/>
            <person name="Kim D."/>
            <person name="Kim S."/>
            <person name="Ryu S."/>
            <person name="Song J.Y."/>
            <person name="Lee S.K."/>
        </authorList>
    </citation>
    <scope>NUCLEOTIDE SEQUENCE [LARGE SCALE GENOMIC DNA]</scope>
    <source>
        <tissue evidence="1">Muscle</tissue>
    </source>
</reference>
<evidence type="ECO:0000313" key="1">
    <source>
        <dbReference type="EMBL" id="TNN68730.1"/>
    </source>
</evidence>
<protein>
    <submittedName>
        <fullName evidence="1">Uncharacterized protein</fullName>
    </submittedName>
</protein>
<gene>
    <name evidence="1" type="ORF">EYF80_021042</name>
</gene>
<dbReference type="AlphaFoldDB" id="A0A4Z2HSU8"/>
<dbReference type="Proteomes" id="UP000314294">
    <property type="component" value="Unassembled WGS sequence"/>
</dbReference>
<proteinExistence type="predicted"/>
<sequence length="77" mass="8703">METSRAPAVQRVTSLIRTAWKQSERRMLLLWRVDANAAASVPIADTEKIYRHQTRRLGSSQRLAPLERTLSTASALI</sequence>
<name>A0A4Z2HSU8_9TELE</name>
<comment type="caution">
    <text evidence="1">The sequence shown here is derived from an EMBL/GenBank/DDBJ whole genome shotgun (WGS) entry which is preliminary data.</text>
</comment>
<evidence type="ECO:0000313" key="2">
    <source>
        <dbReference type="Proteomes" id="UP000314294"/>
    </source>
</evidence>
<organism evidence="1 2">
    <name type="scientific">Liparis tanakae</name>
    <name type="common">Tanaka's snailfish</name>
    <dbReference type="NCBI Taxonomy" id="230148"/>
    <lineage>
        <taxon>Eukaryota</taxon>
        <taxon>Metazoa</taxon>
        <taxon>Chordata</taxon>
        <taxon>Craniata</taxon>
        <taxon>Vertebrata</taxon>
        <taxon>Euteleostomi</taxon>
        <taxon>Actinopterygii</taxon>
        <taxon>Neopterygii</taxon>
        <taxon>Teleostei</taxon>
        <taxon>Neoteleostei</taxon>
        <taxon>Acanthomorphata</taxon>
        <taxon>Eupercaria</taxon>
        <taxon>Perciformes</taxon>
        <taxon>Cottioidei</taxon>
        <taxon>Cottales</taxon>
        <taxon>Liparidae</taxon>
        <taxon>Liparis</taxon>
    </lineage>
</organism>
<dbReference type="EMBL" id="SRLO01000185">
    <property type="protein sequence ID" value="TNN68730.1"/>
    <property type="molecule type" value="Genomic_DNA"/>
</dbReference>
<accession>A0A4Z2HSU8</accession>